<feature type="coiled-coil region" evidence="1">
    <location>
        <begin position="91"/>
        <end position="145"/>
    </location>
</feature>
<evidence type="ECO:0000313" key="3">
    <source>
        <dbReference type="EMBL" id="CAH2301224.1"/>
    </source>
</evidence>
<evidence type="ECO:0000256" key="1">
    <source>
        <dbReference type="SAM" id="Coils"/>
    </source>
</evidence>
<sequence>MNGTKRVNDHTPSPQPTCTRLKIYKLGDLLEKETQIWWDITSFEFYVSNNLVPRGLRLQKPLAYKRKDENILKKWDQLLDKGSLLLIIFLIGEKKKELEQLEIEIEQLKTDLSPETENGLYAELLDKIERKVKDLDNKIGEGKRRKIMRDKEDYDKGVQRNWKKQNYTKSEWAIHQQWEKNRTPNRREHVWKNQVRGMEKKRFNPVRNIQERAHYHNYHHSPNNSRNHFRNQGRTMERRGSESQRGTYERQKYKYNPRQSPSKGGLYLENNHIRNEKRRSDILQKDERLCKDRREIHINSPRTKQCLTPSIISPHQKDFYGDFLEKREETRMAVKKSWRERGEILRSPIQRKRQRREEDRGEIIQI</sequence>
<name>A0AAD1W9V8_PELCU</name>
<keyword evidence="1" id="KW-0175">Coiled coil</keyword>
<gene>
    <name evidence="3" type="ORF">PECUL_23A035807</name>
</gene>
<evidence type="ECO:0000256" key="2">
    <source>
        <dbReference type="SAM" id="MobiDB-lite"/>
    </source>
</evidence>
<feature type="compositionally biased region" description="Basic and acidic residues" evidence="2">
    <location>
        <begin position="235"/>
        <end position="252"/>
    </location>
</feature>
<dbReference type="EMBL" id="OW240917">
    <property type="protein sequence ID" value="CAH2301224.1"/>
    <property type="molecule type" value="Genomic_DNA"/>
</dbReference>
<evidence type="ECO:0000313" key="4">
    <source>
        <dbReference type="Proteomes" id="UP001295444"/>
    </source>
</evidence>
<protein>
    <submittedName>
        <fullName evidence="3">Uncharacterized protein</fullName>
    </submittedName>
</protein>
<feature type="region of interest" description="Disordered" evidence="2">
    <location>
        <begin position="217"/>
        <end position="267"/>
    </location>
</feature>
<reference evidence="3" key="1">
    <citation type="submission" date="2022-03" db="EMBL/GenBank/DDBJ databases">
        <authorList>
            <person name="Alioto T."/>
            <person name="Alioto T."/>
            <person name="Gomez Garrido J."/>
        </authorList>
    </citation>
    <scope>NUCLEOTIDE SEQUENCE</scope>
</reference>
<dbReference type="AlphaFoldDB" id="A0AAD1W9V8"/>
<organism evidence="3 4">
    <name type="scientific">Pelobates cultripes</name>
    <name type="common">Western spadefoot toad</name>
    <dbReference type="NCBI Taxonomy" id="61616"/>
    <lineage>
        <taxon>Eukaryota</taxon>
        <taxon>Metazoa</taxon>
        <taxon>Chordata</taxon>
        <taxon>Craniata</taxon>
        <taxon>Vertebrata</taxon>
        <taxon>Euteleostomi</taxon>
        <taxon>Amphibia</taxon>
        <taxon>Batrachia</taxon>
        <taxon>Anura</taxon>
        <taxon>Pelobatoidea</taxon>
        <taxon>Pelobatidae</taxon>
        <taxon>Pelobates</taxon>
    </lineage>
</organism>
<dbReference type="Proteomes" id="UP001295444">
    <property type="component" value="Chromosome 06"/>
</dbReference>
<accession>A0AAD1W9V8</accession>
<keyword evidence="4" id="KW-1185">Reference proteome</keyword>
<proteinExistence type="predicted"/>